<sequence length="60" mass="5848">MSTDDNINGAAEGDVDNGDGGGGAGNSSINRGNSTSYSSGEPFSGFTFVAASRGGKENEG</sequence>
<feature type="region of interest" description="Disordered" evidence="1">
    <location>
        <begin position="1"/>
        <end position="60"/>
    </location>
</feature>
<evidence type="ECO:0000313" key="2">
    <source>
        <dbReference type="EMBL" id="AAT44236.1"/>
    </source>
</evidence>
<dbReference type="EMBL" id="AC135914">
    <property type="protein sequence ID" value="AAT44236.1"/>
    <property type="molecule type" value="Genomic_DNA"/>
</dbReference>
<proteinExistence type="predicted"/>
<dbReference type="Proteomes" id="UP000000763">
    <property type="component" value="Chromosome 5"/>
</dbReference>
<accession>Q6L4I1</accession>
<evidence type="ECO:0000313" key="3">
    <source>
        <dbReference type="Proteomes" id="UP000000763"/>
    </source>
</evidence>
<name>Q6L4I1_ORYSJ</name>
<reference evidence="3" key="2">
    <citation type="journal article" date="2008" name="Nucleic Acids Res.">
        <title>The rice annotation project database (RAP-DB): 2008 update.</title>
        <authorList>
            <consortium name="The rice annotation project (RAP)"/>
        </authorList>
    </citation>
    <scope>GENOME REANNOTATION</scope>
    <source>
        <strain evidence="3">cv. Nipponbare</strain>
    </source>
</reference>
<evidence type="ECO:0000256" key="1">
    <source>
        <dbReference type="SAM" id="MobiDB-lite"/>
    </source>
</evidence>
<dbReference type="AlphaFoldDB" id="Q6L4I1"/>
<organism evidence="2 3">
    <name type="scientific">Oryza sativa subsp. japonica</name>
    <name type="common">Rice</name>
    <dbReference type="NCBI Taxonomy" id="39947"/>
    <lineage>
        <taxon>Eukaryota</taxon>
        <taxon>Viridiplantae</taxon>
        <taxon>Streptophyta</taxon>
        <taxon>Embryophyta</taxon>
        <taxon>Tracheophyta</taxon>
        <taxon>Spermatophyta</taxon>
        <taxon>Magnoliopsida</taxon>
        <taxon>Liliopsida</taxon>
        <taxon>Poales</taxon>
        <taxon>Poaceae</taxon>
        <taxon>BOP clade</taxon>
        <taxon>Oryzoideae</taxon>
        <taxon>Oryzeae</taxon>
        <taxon>Oryzinae</taxon>
        <taxon>Oryza</taxon>
        <taxon>Oryza sativa</taxon>
    </lineage>
</organism>
<protein>
    <submittedName>
        <fullName evidence="2">Uncharacterized protein</fullName>
    </submittedName>
</protein>
<reference evidence="3" key="1">
    <citation type="journal article" date="2005" name="Nature">
        <title>The map-based sequence of the rice genome.</title>
        <authorList>
            <consortium name="International rice genome sequencing project (IRGSP)"/>
            <person name="Matsumoto T."/>
            <person name="Wu J."/>
            <person name="Kanamori H."/>
            <person name="Katayose Y."/>
            <person name="Fujisawa M."/>
            <person name="Namiki N."/>
            <person name="Mizuno H."/>
            <person name="Yamamoto K."/>
            <person name="Antonio B.A."/>
            <person name="Baba T."/>
            <person name="Sakata K."/>
            <person name="Nagamura Y."/>
            <person name="Aoki H."/>
            <person name="Arikawa K."/>
            <person name="Arita K."/>
            <person name="Bito T."/>
            <person name="Chiden Y."/>
            <person name="Fujitsuka N."/>
            <person name="Fukunaka R."/>
            <person name="Hamada M."/>
            <person name="Harada C."/>
            <person name="Hayashi A."/>
            <person name="Hijishita S."/>
            <person name="Honda M."/>
            <person name="Hosokawa S."/>
            <person name="Ichikawa Y."/>
            <person name="Idonuma A."/>
            <person name="Iijima M."/>
            <person name="Ikeda M."/>
            <person name="Ikeno M."/>
            <person name="Ito K."/>
            <person name="Ito S."/>
            <person name="Ito T."/>
            <person name="Ito Y."/>
            <person name="Ito Y."/>
            <person name="Iwabuchi A."/>
            <person name="Kamiya K."/>
            <person name="Karasawa W."/>
            <person name="Kurita K."/>
            <person name="Katagiri S."/>
            <person name="Kikuta A."/>
            <person name="Kobayashi H."/>
            <person name="Kobayashi N."/>
            <person name="Machita K."/>
            <person name="Maehara T."/>
            <person name="Masukawa M."/>
            <person name="Mizubayashi T."/>
            <person name="Mukai Y."/>
            <person name="Nagasaki H."/>
            <person name="Nagata Y."/>
            <person name="Naito S."/>
            <person name="Nakashima M."/>
            <person name="Nakama Y."/>
            <person name="Nakamichi Y."/>
            <person name="Nakamura M."/>
            <person name="Meguro A."/>
            <person name="Negishi M."/>
            <person name="Ohta I."/>
            <person name="Ohta T."/>
            <person name="Okamoto M."/>
            <person name="Ono N."/>
            <person name="Saji S."/>
            <person name="Sakaguchi M."/>
            <person name="Sakai K."/>
            <person name="Shibata M."/>
            <person name="Shimokawa T."/>
            <person name="Song J."/>
            <person name="Takazaki Y."/>
            <person name="Terasawa K."/>
            <person name="Tsugane M."/>
            <person name="Tsuji K."/>
            <person name="Ueda S."/>
            <person name="Waki K."/>
            <person name="Yamagata H."/>
            <person name="Yamamoto M."/>
            <person name="Yamamoto S."/>
            <person name="Yamane H."/>
            <person name="Yoshiki S."/>
            <person name="Yoshihara R."/>
            <person name="Yukawa K."/>
            <person name="Zhong H."/>
            <person name="Yano M."/>
            <person name="Yuan Q."/>
            <person name="Ouyang S."/>
            <person name="Liu J."/>
            <person name="Jones K.M."/>
            <person name="Gansberger K."/>
            <person name="Moffat K."/>
            <person name="Hill J."/>
            <person name="Bera J."/>
            <person name="Fadrosh D."/>
            <person name="Jin S."/>
            <person name="Johri S."/>
            <person name="Kim M."/>
            <person name="Overton L."/>
            <person name="Reardon M."/>
            <person name="Tsitrin T."/>
            <person name="Vuong H."/>
            <person name="Weaver B."/>
            <person name="Ciecko A."/>
            <person name="Tallon L."/>
            <person name="Jackson J."/>
            <person name="Pai G."/>
            <person name="Aken S.V."/>
            <person name="Utterback T."/>
            <person name="Reidmuller S."/>
            <person name="Feldblyum T."/>
            <person name="Hsiao J."/>
            <person name="Zismann V."/>
            <person name="Iobst S."/>
            <person name="de Vazeille A.R."/>
            <person name="Buell C.R."/>
            <person name="Ying K."/>
            <person name="Li Y."/>
            <person name="Lu T."/>
            <person name="Huang Y."/>
            <person name="Zhao Q."/>
            <person name="Feng Q."/>
            <person name="Zhang L."/>
            <person name="Zhu J."/>
            <person name="Weng Q."/>
            <person name="Mu J."/>
            <person name="Lu Y."/>
            <person name="Fan D."/>
            <person name="Liu Y."/>
            <person name="Guan J."/>
            <person name="Zhang Y."/>
            <person name="Yu S."/>
            <person name="Liu X."/>
            <person name="Zhang Y."/>
            <person name="Hong G."/>
            <person name="Han B."/>
            <person name="Choisne N."/>
            <person name="Demange N."/>
            <person name="Orjeda G."/>
            <person name="Samain S."/>
            <person name="Cattolico L."/>
            <person name="Pelletier E."/>
            <person name="Couloux A."/>
            <person name="Segurens B."/>
            <person name="Wincker P."/>
            <person name="D'Hont A."/>
            <person name="Scarpelli C."/>
            <person name="Weissenbach J."/>
            <person name="Salanoubat M."/>
            <person name="Quetier F."/>
            <person name="Yu Y."/>
            <person name="Kim H.R."/>
            <person name="Rambo T."/>
            <person name="Currie J."/>
            <person name="Collura K."/>
            <person name="Luo M."/>
            <person name="Yang T."/>
            <person name="Ammiraju J.S.S."/>
            <person name="Engler F."/>
            <person name="Soderlund C."/>
            <person name="Wing R.A."/>
            <person name="Palmer L.E."/>
            <person name="de la Bastide M."/>
            <person name="Spiegel L."/>
            <person name="Nascimento L."/>
            <person name="Zutavern T."/>
            <person name="O'Shaughnessy A."/>
            <person name="Dike S."/>
            <person name="Dedhia N."/>
            <person name="Preston R."/>
            <person name="Balija V."/>
            <person name="McCombie W.R."/>
            <person name="Chow T."/>
            <person name="Chen H."/>
            <person name="Chung M."/>
            <person name="Chen C."/>
            <person name="Shaw J."/>
            <person name="Wu H."/>
            <person name="Hsiao K."/>
            <person name="Chao Y."/>
            <person name="Chu M."/>
            <person name="Cheng C."/>
            <person name="Hour A."/>
            <person name="Lee P."/>
            <person name="Lin S."/>
            <person name="Lin Y."/>
            <person name="Liou J."/>
            <person name="Liu S."/>
            <person name="Hsing Y."/>
            <person name="Raghuvanshi S."/>
            <person name="Mohanty A."/>
            <person name="Bharti A.K."/>
            <person name="Gaur A."/>
            <person name="Gupta V."/>
            <person name="Kumar D."/>
            <person name="Ravi V."/>
            <person name="Vij S."/>
            <person name="Kapur A."/>
            <person name="Khurana P."/>
            <person name="Khurana P."/>
            <person name="Khurana J.P."/>
            <person name="Tyagi A.K."/>
            <person name="Gaikwad K."/>
            <person name="Singh A."/>
            <person name="Dalal V."/>
            <person name="Srivastava S."/>
            <person name="Dixit A."/>
            <person name="Pal A.K."/>
            <person name="Ghazi I.A."/>
            <person name="Yadav M."/>
            <person name="Pandit A."/>
            <person name="Bhargava A."/>
            <person name="Sureshbabu K."/>
            <person name="Batra K."/>
            <person name="Sharma T.R."/>
            <person name="Mohapatra T."/>
            <person name="Singh N.K."/>
            <person name="Messing J."/>
            <person name="Nelson A.B."/>
            <person name="Fuks G."/>
            <person name="Kavchok S."/>
            <person name="Keizer G."/>
            <person name="Linton E."/>
            <person name="Llaca V."/>
            <person name="Song R."/>
            <person name="Tanyolac B."/>
            <person name="Young S."/>
            <person name="Ho-Il K."/>
            <person name="Hahn J.H."/>
            <person name="Sangsakoo G."/>
            <person name="Vanavichit A."/>
            <person name="de Mattos Luiz.A.T."/>
            <person name="Zimmer P.D."/>
            <person name="Malone G."/>
            <person name="Dellagostin O."/>
            <person name="de Oliveira A.C."/>
            <person name="Bevan M."/>
            <person name="Bancroft I."/>
            <person name="Minx P."/>
            <person name="Cordum H."/>
            <person name="Wilson R."/>
            <person name="Cheng Z."/>
            <person name="Jin W."/>
            <person name="Jiang J."/>
            <person name="Leong S.A."/>
            <person name="Iwama H."/>
            <person name="Gojobori T."/>
            <person name="Itoh T."/>
            <person name="Niimura Y."/>
            <person name="Fujii Y."/>
            <person name="Habara T."/>
            <person name="Sakai H."/>
            <person name="Sato Y."/>
            <person name="Wilson G."/>
            <person name="Kumar K."/>
            <person name="McCouch S."/>
            <person name="Juretic N."/>
            <person name="Hoen D."/>
            <person name="Wright S."/>
            <person name="Bruskiewich R."/>
            <person name="Bureau T."/>
            <person name="Miyao A."/>
            <person name="Hirochika H."/>
            <person name="Nishikawa T."/>
            <person name="Kadowaki K."/>
            <person name="Sugiura M."/>
            <person name="Burr B."/>
            <person name="Sasaki T."/>
        </authorList>
    </citation>
    <scope>NUCLEOTIDE SEQUENCE [LARGE SCALE GENOMIC DNA]</scope>
    <source>
        <strain evidence="3">cv. Nipponbare</strain>
    </source>
</reference>
<gene>
    <name evidence="2" type="ORF">OSJNBa0074P11.12</name>
</gene>